<sequence length="114" mass="12931">MSEILSRIKRLLFIDNDSSDELLSDIVDMTTQRLQTLTGLAVIDVSLNYIIVEVSIKRFNRLKNEGMSSYSQEGESITFSDNDFAEFSKEINQIADSNSKPSVIKFVNPYAQNK</sequence>
<dbReference type="Proteomes" id="UP000831495">
    <property type="component" value="Chromosome"/>
</dbReference>
<proteinExistence type="predicted"/>
<name>A0ABY4PA30_9LACO</name>
<evidence type="ECO:0000313" key="1">
    <source>
        <dbReference type="EMBL" id="UQS82603.1"/>
    </source>
</evidence>
<dbReference type="RefSeq" id="WP_249514881.1">
    <property type="nucleotide sequence ID" value="NZ_CP093366.1"/>
</dbReference>
<gene>
    <name evidence="1" type="ORF">MOO45_02850</name>
</gene>
<dbReference type="Pfam" id="PF05135">
    <property type="entry name" value="Phage_connect_1"/>
    <property type="match status" value="1"/>
</dbReference>
<dbReference type="InterPro" id="IPR021146">
    <property type="entry name" value="Phage_gp6-like_head-tail"/>
</dbReference>
<keyword evidence="2" id="KW-1185">Reference proteome</keyword>
<dbReference type="EMBL" id="CP093366">
    <property type="protein sequence ID" value="UQS82603.1"/>
    <property type="molecule type" value="Genomic_DNA"/>
</dbReference>
<organism evidence="1 2">
    <name type="scientific">Bombilactobacillus folatiphilus</name>
    <dbReference type="NCBI Taxonomy" id="2923362"/>
    <lineage>
        <taxon>Bacteria</taxon>
        <taxon>Bacillati</taxon>
        <taxon>Bacillota</taxon>
        <taxon>Bacilli</taxon>
        <taxon>Lactobacillales</taxon>
        <taxon>Lactobacillaceae</taxon>
        <taxon>Bombilactobacillus</taxon>
    </lineage>
</organism>
<protein>
    <submittedName>
        <fullName evidence="1">Phage head-tail connector protein</fullName>
    </submittedName>
</protein>
<reference evidence="1" key="1">
    <citation type="journal article" date="2022" name="Int. J. Syst. Evol. Microbiol.">
        <title>Apilactobacillus apisilvae sp. nov., Nicolia spurrieriana gen. nov. sp. nov., Bombilactobacillus folatiphilus sp. nov. and Bombilactobacillus thymidiniphilus sp. nov., four new lactic acid bacterial isolates from stingless bees Tetragonula carbonaria and Austroplebeia australis.</title>
        <authorList>
            <person name="Oliphant S.A."/>
            <person name="Watson-Haigh N.S."/>
            <person name="Sumby K.M."/>
            <person name="Gardner J."/>
            <person name="Groom S."/>
            <person name="Jiranek V."/>
        </authorList>
    </citation>
    <scope>NUCLEOTIDE SEQUENCE</scope>
    <source>
        <strain evidence="1">SG4_D2</strain>
    </source>
</reference>
<evidence type="ECO:0000313" key="2">
    <source>
        <dbReference type="Proteomes" id="UP000831495"/>
    </source>
</evidence>
<accession>A0ABY4PA30</accession>